<evidence type="ECO:0000313" key="1">
    <source>
        <dbReference type="EMBL" id="KAH7980309.1"/>
    </source>
</evidence>
<keyword evidence="2" id="KW-1185">Reference proteome</keyword>
<protein>
    <submittedName>
        <fullName evidence="1">Uncharacterized protein</fullName>
    </submittedName>
</protein>
<evidence type="ECO:0000313" key="2">
    <source>
        <dbReference type="Proteomes" id="UP000821865"/>
    </source>
</evidence>
<name>A0ACB8E1V0_DERSI</name>
<sequence length="79" mass="8498">MARASVCSVALGLLLVAGYSVAALDVLTPEKCAGTAVPMHIIPKPPSGHWGIQEPEGHIQWQSEPVSHRSPHHSIERQE</sequence>
<accession>A0ACB8E1V0</accession>
<comment type="caution">
    <text evidence="1">The sequence shown here is derived from an EMBL/GenBank/DDBJ whole genome shotgun (WGS) entry which is preliminary data.</text>
</comment>
<dbReference type="Proteomes" id="UP000821865">
    <property type="component" value="Chromosome 1"/>
</dbReference>
<organism evidence="1 2">
    <name type="scientific">Dermacentor silvarum</name>
    <name type="common">Tick</name>
    <dbReference type="NCBI Taxonomy" id="543639"/>
    <lineage>
        <taxon>Eukaryota</taxon>
        <taxon>Metazoa</taxon>
        <taxon>Ecdysozoa</taxon>
        <taxon>Arthropoda</taxon>
        <taxon>Chelicerata</taxon>
        <taxon>Arachnida</taxon>
        <taxon>Acari</taxon>
        <taxon>Parasitiformes</taxon>
        <taxon>Ixodida</taxon>
        <taxon>Ixodoidea</taxon>
        <taxon>Ixodidae</taxon>
        <taxon>Rhipicephalinae</taxon>
        <taxon>Dermacentor</taxon>
    </lineage>
</organism>
<gene>
    <name evidence="1" type="ORF">HPB49_014643</name>
</gene>
<proteinExistence type="predicted"/>
<reference evidence="1" key="1">
    <citation type="submission" date="2020-05" db="EMBL/GenBank/DDBJ databases">
        <title>Large-scale comparative analyses of tick genomes elucidate their genetic diversity and vector capacities.</title>
        <authorList>
            <person name="Jia N."/>
            <person name="Wang J."/>
            <person name="Shi W."/>
            <person name="Du L."/>
            <person name="Sun Y."/>
            <person name="Zhan W."/>
            <person name="Jiang J."/>
            <person name="Wang Q."/>
            <person name="Zhang B."/>
            <person name="Ji P."/>
            <person name="Sakyi L.B."/>
            <person name="Cui X."/>
            <person name="Yuan T."/>
            <person name="Jiang B."/>
            <person name="Yang W."/>
            <person name="Lam T.T.-Y."/>
            <person name="Chang Q."/>
            <person name="Ding S."/>
            <person name="Wang X."/>
            <person name="Zhu J."/>
            <person name="Ruan X."/>
            <person name="Zhao L."/>
            <person name="Wei J."/>
            <person name="Que T."/>
            <person name="Du C."/>
            <person name="Cheng J."/>
            <person name="Dai P."/>
            <person name="Han X."/>
            <person name="Huang E."/>
            <person name="Gao Y."/>
            <person name="Liu J."/>
            <person name="Shao H."/>
            <person name="Ye R."/>
            <person name="Li L."/>
            <person name="Wei W."/>
            <person name="Wang X."/>
            <person name="Wang C."/>
            <person name="Yang T."/>
            <person name="Huo Q."/>
            <person name="Li W."/>
            <person name="Guo W."/>
            <person name="Chen H."/>
            <person name="Zhou L."/>
            <person name="Ni X."/>
            <person name="Tian J."/>
            <person name="Zhou Y."/>
            <person name="Sheng Y."/>
            <person name="Liu T."/>
            <person name="Pan Y."/>
            <person name="Xia L."/>
            <person name="Li J."/>
            <person name="Zhao F."/>
            <person name="Cao W."/>
        </authorList>
    </citation>
    <scope>NUCLEOTIDE SEQUENCE</scope>
    <source>
        <strain evidence="1">Dsil-2018</strain>
    </source>
</reference>
<dbReference type="EMBL" id="CM023470">
    <property type="protein sequence ID" value="KAH7980309.1"/>
    <property type="molecule type" value="Genomic_DNA"/>
</dbReference>